<reference evidence="3" key="1">
    <citation type="submission" date="2021-08" db="EMBL/GenBank/DDBJ databases">
        <authorList>
            <person name="Misof B."/>
            <person name="Oliver O."/>
            <person name="Podsiadlowski L."/>
            <person name="Donath A."/>
            <person name="Peters R."/>
            <person name="Mayer C."/>
            <person name="Rust J."/>
            <person name="Gunkel S."/>
            <person name="Lesny P."/>
            <person name="Martin S."/>
            <person name="Oeyen J.P."/>
            <person name="Petersen M."/>
            <person name="Panagiotis P."/>
            <person name="Wilbrandt J."/>
            <person name="Tanja T."/>
        </authorList>
    </citation>
    <scope>NUCLEOTIDE SEQUENCE</scope>
    <source>
        <strain evidence="3">GBR_01_08_01A</strain>
        <tissue evidence="3">Thorax + abdomen</tissue>
    </source>
</reference>
<reference evidence="3" key="2">
    <citation type="journal article" date="2023" name="Commun. Biol.">
        <title>Intrasexual cuticular hydrocarbon dimorphism in a wasp sheds light on hydrocarbon biosynthesis genes in Hymenoptera.</title>
        <authorList>
            <person name="Moris V.C."/>
            <person name="Podsiadlowski L."/>
            <person name="Martin S."/>
            <person name="Oeyen J.P."/>
            <person name="Donath A."/>
            <person name="Petersen M."/>
            <person name="Wilbrandt J."/>
            <person name="Misof B."/>
            <person name="Liedtke D."/>
            <person name="Thamm M."/>
            <person name="Scheiner R."/>
            <person name="Schmitt T."/>
            <person name="Niehuis O."/>
        </authorList>
    </citation>
    <scope>NUCLEOTIDE SEQUENCE</scope>
    <source>
        <strain evidence="3">GBR_01_08_01A</strain>
    </source>
</reference>
<feature type="chain" id="PRO_5042259210" evidence="2">
    <location>
        <begin position="25"/>
        <end position="666"/>
    </location>
</feature>
<sequence>MHRQVLFLVFYILLWFAFANDAQSLPTLQDQCLEFDIADLEGYVSTLNLTNVPTVDAMFAGFECSITTLPFGFLRSDWARLFLLRNVLPEDPIMAKKLERLFRILIIVYQRIERRLVPNRYADGTGDRFTMTTGGLVSNTTVIATGDAETFNGNRGDIKESEKNEDRNKQENFIERVTIEFSSNDDNDIASTTENRFPQGFTVTDFSSNESGSSSIPHVNELAGRTNITTKAKEDSTYKNQDETIVKEAENEKDSATSSYGPTSINFDVASVANSRSTVKSNPFETSTEKFNSIDSLSTIRTEVFEGTASQEVETERTASHTINFHDSDDGGNRNIEDDRDFAFTTLPAGSSMKTEASANGRTDLNRFDTDREEIKNDEKFKVSFFTGVDTVTMLAEKSEKFAINFVESTSAEASTAGAINFDSFNDTNVKLKNNKSSVKLGNVILSTSSEKSNSLDTTGSSWVSVNTDENVEANADLGFVASTKSSTKSGPTRSTVNDVTNHRDFKEATPNEVSISKKDNPGYTSNMARNSMDYLDPSRNSIYDVFAHERDFDFDFDIDESHRMIGNKLNKLPMFRKQPLGNIMNDHKVTVQNVKTTTPLMDSIEKVNGFKENVLGPRKRGYTNTNIENNFRFFYNLGGRPTQIIRKNEQDLLDFIRVKCKGENT</sequence>
<gene>
    <name evidence="3" type="ORF">KPH14_011239</name>
</gene>
<proteinExistence type="predicted"/>
<feature type="compositionally biased region" description="Basic and acidic residues" evidence="1">
    <location>
        <begin position="231"/>
        <end position="255"/>
    </location>
</feature>
<evidence type="ECO:0000313" key="3">
    <source>
        <dbReference type="EMBL" id="KAK2575518.1"/>
    </source>
</evidence>
<feature type="compositionally biased region" description="Basic and acidic residues" evidence="1">
    <location>
        <begin position="156"/>
        <end position="172"/>
    </location>
</feature>
<keyword evidence="4" id="KW-1185">Reference proteome</keyword>
<accession>A0AAD9R968</accession>
<feature type="region of interest" description="Disordered" evidence="1">
    <location>
        <begin position="152"/>
        <end position="172"/>
    </location>
</feature>
<feature type="signal peptide" evidence="2">
    <location>
        <begin position="1"/>
        <end position="24"/>
    </location>
</feature>
<name>A0AAD9R968_9HYME</name>
<dbReference type="AlphaFoldDB" id="A0AAD9R968"/>
<evidence type="ECO:0000256" key="1">
    <source>
        <dbReference type="SAM" id="MobiDB-lite"/>
    </source>
</evidence>
<protein>
    <submittedName>
        <fullName evidence="3">Uncharacterized protein</fullName>
    </submittedName>
</protein>
<dbReference type="EMBL" id="JAIFRP010004413">
    <property type="protein sequence ID" value="KAK2575518.1"/>
    <property type="molecule type" value="Genomic_DNA"/>
</dbReference>
<dbReference type="Proteomes" id="UP001258017">
    <property type="component" value="Unassembled WGS sequence"/>
</dbReference>
<comment type="caution">
    <text evidence="3">The sequence shown here is derived from an EMBL/GenBank/DDBJ whole genome shotgun (WGS) entry which is preliminary data.</text>
</comment>
<evidence type="ECO:0000313" key="4">
    <source>
        <dbReference type="Proteomes" id="UP001258017"/>
    </source>
</evidence>
<keyword evidence="2" id="KW-0732">Signal</keyword>
<feature type="region of interest" description="Disordered" evidence="1">
    <location>
        <begin position="231"/>
        <end position="260"/>
    </location>
</feature>
<organism evidence="3 4">
    <name type="scientific">Odynerus spinipes</name>
    <dbReference type="NCBI Taxonomy" id="1348599"/>
    <lineage>
        <taxon>Eukaryota</taxon>
        <taxon>Metazoa</taxon>
        <taxon>Ecdysozoa</taxon>
        <taxon>Arthropoda</taxon>
        <taxon>Hexapoda</taxon>
        <taxon>Insecta</taxon>
        <taxon>Pterygota</taxon>
        <taxon>Neoptera</taxon>
        <taxon>Endopterygota</taxon>
        <taxon>Hymenoptera</taxon>
        <taxon>Apocrita</taxon>
        <taxon>Aculeata</taxon>
        <taxon>Vespoidea</taxon>
        <taxon>Vespidae</taxon>
        <taxon>Eumeninae</taxon>
        <taxon>Odynerus</taxon>
    </lineage>
</organism>
<evidence type="ECO:0000256" key="2">
    <source>
        <dbReference type="SAM" id="SignalP"/>
    </source>
</evidence>